<keyword evidence="2" id="KW-1185">Reference proteome</keyword>
<dbReference type="OrthoDB" id="3222453at2759"/>
<protein>
    <submittedName>
        <fullName evidence="1">Uncharacterized protein</fullName>
    </submittedName>
</protein>
<sequence length="410" mass="45738">MTAPPISFYPPNSQFFPDANNFGITGPTIFNNINTAPFQPINLTPAATYSHSRSQPRTNRTSSRWAESEVYARHMLLRANGYPLWRPKLNNSSLPLLHRQEGVRIGDIGIITDTGGFDYLFNICHDASHPLNEGRVPEGFKPLQEFDSANTDAQDLEPGYWIPNHPSSVHLAGVIPHSSQNPHIVGVPEAEVGAGLSFVSSASKGALLVLPEGGQKVDHMQRKKFEKHAAEHAHSWYNHAINTMAREAHNSSLYLVTGYDKTRAWGVSAFEDAEEGSVSMDFVPKRSRRGRLPEYWFPRCNSAVSSSGTDDEYGNQSGCVFLRGFKIAVRESLLFRTSSEVTYTSDLNVDKLLPTQTATWLSMPWQLWSNPLRPNLIMEHGLSANDIPPSKHVIYHPSDVINHWLLDNPT</sequence>
<evidence type="ECO:0000313" key="2">
    <source>
        <dbReference type="Proteomes" id="UP000772434"/>
    </source>
</evidence>
<proteinExistence type="predicted"/>
<evidence type="ECO:0000313" key="1">
    <source>
        <dbReference type="EMBL" id="KAF9062302.1"/>
    </source>
</evidence>
<gene>
    <name evidence="1" type="ORF">BDP27DRAFT_295165</name>
</gene>
<accession>A0A9P5PFL5</accession>
<name>A0A9P5PFL5_9AGAR</name>
<reference evidence="1" key="1">
    <citation type="submission" date="2020-11" db="EMBL/GenBank/DDBJ databases">
        <authorList>
            <consortium name="DOE Joint Genome Institute"/>
            <person name="Ahrendt S."/>
            <person name="Riley R."/>
            <person name="Andreopoulos W."/>
            <person name="Labutti K."/>
            <person name="Pangilinan J."/>
            <person name="Ruiz-Duenas F.J."/>
            <person name="Barrasa J.M."/>
            <person name="Sanchez-Garcia M."/>
            <person name="Camarero S."/>
            <person name="Miyauchi S."/>
            <person name="Serrano A."/>
            <person name="Linde D."/>
            <person name="Babiker R."/>
            <person name="Drula E."/>
            <person name="Ayuso-Fernandez I."/>
            <person name="Pacheco R."/>
            <person name="Padilla G."/>
            <person name="Ferreira P."/>
            <person name="Barriuso J."/>
            <person name="Kellner H."/>
            <person name="Castanera R."/>
            <person name="Alfaro M."/>
            <person name="Ramirez L."/>
            <person name="Pisabarro A.G."/>
            <person name="Kuo A."/>
            <person name="Tritt A."/>
            <person name="Lipzen A."/>
            <person name="He G."/>
            <person name="Yan M."/>
            <person name="Ng V."/>
            <person name="Cullen D."/>
            <person name="Martin F."/>
            <person name="Rosso M.-N."/>
            <person name="Henrissat B."/>
            <person name="Hibbett D."/>
            <person name="Martinez A.T."/>
            <person name="Grigoriev I.V."/>
        </authorList>
    </citation>
    <scope>NUCLEOTIDE SEQUENCE</scope>
    <source>
        <strain evidence="1">AH 40177</strain>
    </source>
</reference>
<dbReference type="Proteomes" id="UP000772434">
    <property type="component" value="Unassembled WGS sequence"/>
</dbReference>
<organism evidence="1 2">
    <name type="scientific">Rhodocollybia butyracea</name>
    <dbReference type="NCBI Taxonomy" id="206335"/>
    <lineage>
        <taxon>Eukaryota</taxon>
        <taxon>Fungi</taxon>
        <taxon>Dikarya</taxon>
        <taxon>Basidiomycota</taxon>
        <taxon>Agaricomycotina</taxon>
        <taxon>Agaricomycetes</taxon>
        <taxon>Agaricomycetidae</taxon>
        <taxon>Agaricales</taxon>
        <taxon>Marasmiineae</taxon>
        <taxon>Omphalotaceae</taxon>
        <taxon>Rhodocollybia</taxon>
    </lineage>
</organism>
<comment type="caution">
    <text evidence="1">The sequence shown here is derived from an EMBL/GenBank/DDBJ whole genome shotgun (WGS) entry which is preliminary data.</text>
</comment>
<dbReference type="EMBL" id="JADNRY010000176">
    <property type="protein sequence ID" value="KAF9062302.1"/>
    <property type="molecule type" value="Genomic_DNA"/>
</dbReference>
<dbReference type="AlphaFoldDB" id="A0A9P5PFL5"/>